<protein>
    <submittedName>
        <fullName evidence="3">Protein kinase domain-containing protein</fullName>
    </submittedName>
</protein>
<name>A0A183F949_HELPZ</name>
<dbReference type="AlphaFoldDB" id="A0A183F949"/>
<keyword evidence="2" id="KW-1185">Reference proteome</keyword>
<dbReference type="Proteomes" id="UP000050761">
    <property type="component" value="Unassembled WGS sequence"/>
</dbReference>
<evidence type="ECO:0000313" key="2">
    <source>
        <dbReference type="Proteomes" id="UP000050761"/>
    </source>
</evidence>
<dbReference type="WBParaSite" id="HPBE_0000269101-mRNA-1">
    <property type="protein sequence ID" value="HPBE_0000269101-mRNA-1"/>
    <property type="gene ID" value="HPBE_0000269101"/>
</dbReference>
<dbReference type="Gene3D" id="1.10.510.10">
    <property type="entry name" value="Transferase(Phosphotransferase) domain 1"/>
    <property type="match status" value="1"/>
</dbReference>
<proteinExistence type="predicted"/>
<feature type="region of interest" description="Disordered" evidence="1">
    <location>
        <begin position="77"/>
        <end position="99"/>
    </location>
</feature>
<accession>A0A183F949</accession>
<evidence type="ECO:0000256" key="1">
    <source>
        <dbReference type="SAM" id="MobiDB-lite"/>
    </source>
</evidence>
<feature type="compositionally biased region" description="Basic and acidic residues" evidence="1">
    <location>
        <begin position="81"/>
        <end position="99"/>
    </location>
</feature>
<sequence>LVDLKKSDIQPTASATFITGSSFTEKAYNDMKAMLSDTVDINKGALPGVTDETTLPISAPPVEAFEVFIDDDETEKPSMLTHDENKSSHPKPFESFEPRPQMERAPFQAIPQQIAVGDSELRSGVKEPKNAANEMNRYEDPFGFKKPFVIEDEETMAGAKFTSLGIHKKLDRGIVTSTPAHQMVHPPTHEDFFAPLNQQLAEEMKEEEDDEELYAQSAFMRRRSVAPPKSVLAASKVAVAKPRTVQAAERSMELALDKMNLGGAQEDEVKNVSDECDDHNRTGVGLVKESVTSAVNPWDRQLRMEIMRRSVVPTYQHNFDIACPRVCAGKTINFGGEDVLIATLIGQGGFAKVYKYEVPSCPWEVYICSEVKQRLGTSKQFTLDSVMQVDIRTQFRFILFACAPTLTQMERPSTCYPIAHPSVSGGKIRRRSALDALATPGLPASDILGQTRSAGLPRDQRRTRRNVAYQRVVSVWMYYNVQVSVGPSRRFRLSQDGHR</sequence>
<organism evidence="2 3">
    <name type="scientific">Heligmosomoides polygyrus</name>
    <name type="common">Parasitic roundworm</name>
    <dbReference type="NCBI Taxonomy" id="6339"/>
    <lineage>
        <taxon>Eukaryota</taxon>
        <taxon>Metazoa</taxon>
        <taxon>Ecdysozoa</taxon>
        <taxon>Nematoda</taxon>
        <taxon>Chromadorea</taxon>
        <taxon>Rhabditida</taxon>
        <taxon>Rhabditina</taxon>
        <taxon>Rhabditomorpha</taxon>
        <taxon>Strongyloidea</taxon>
        <taxon>Heligmosomidae</taxon>
        <taxon>Heligmosomoides</taxon>
    </lineage>
</organism>
<evidence type="ECO:0000313" key="3">
    <source>
        <dbReference type="WBParaSite" id="HPBE_0000269101-mRNA-1"/>
    </source>
</evidence>
<reference evidence="3" key="1">
    <citation type="submission" date="2019-09" db="UniProtKB">
        <authorList>
            <consortium name="WormBaseParasite"/>
        </authorList>
    </citation>
    <scope>IDENTIFICATION</scope>
</reference>